<name>A0ABY4STL4_9ENTR</name>
<dbReference type="RefSeq" id="WP_250247280.1">
    <property type="nucleotide sequence ID" value="NZ_CP097749.1"/>
</dbReference>
<accession>A0ABY4STL4</accession>
<protein>
    <submittedName>
        <fullName evidence="1">Uncharacterized protein</fullName>
    </submittedName>
</protein>
<evidence type="ECO:0000313" key="2">
    <source>
        <dbReference type="Proteomes" id="UP001056483"/>
    </source>
</evidence>
<organism evidence="1 2">
    <name type="scientific">Candidatus Blochmanniella camponoti</name>
    <dbReference type="NCBI Taxonomy" id="108080"/>
    <lineage>
        <taxon>Bacteria</taxon>
        <taxon>Pseudomonadati</taxon>
        <taxon>Pseudomonadota</taxon>
        <taxon>Gammaproteobacteria</taxon>
        <taxon>Enterobacterales</taxon>
        <taxon>Enterobacteriaceae</taxon>
        <taxon>ant endosymbionts</taxon>
        <taxon>Candidatus Blochmanniella</taxon>
    </lineage>
</organism>
<evidence type="ECO:0000313" key="1">
    <source>
        <dbReference type="EMBL" id="URJ24345.1"/>
    </source>
</evidence>
<dbReference type="EMBL" id="CP097750">
    <property type="protein sequence ID" value="URJ24345.1"/>
    <property type="molecule type" value="Genomic_DNA"/>
</dbReference>
<reference evidence="1" key="1">
    <citation type="submission" date="2022-05" db="EMBL/GenBank/DDBJ databases">
        <title>Impact of host demography and evolutionary history on endosymbiont molecular evolution: a test in carpenter ants (Genus Camponotus) and their Blochmannia endosymbionts.</title>
        <authorList>
            <person name="Manthey J.D."/>
            <person name="Giron J.C."/>
            <person name="Hruska J.P."/>
        </authorList>
    </citation>
    <scope>NUCLEOTIDE SEQUENCE</scope>
    <source>
        <strain evidence="1">C-050</strain>
    </source>
</reference>
<proteinExistence type="predicted"/>
<sequence length="98" mass="11545">MNQTNNLKKISVIVENIKNIDTIRYYHPHNNTITNPFLTLKPFFFSSHCKLNEYTIIYTIKKDDVTRISTINTINELKTHIDTKILDNIPGHAFIKWI</sequence>
<gene>
    <name evidence="1" type="ORF">M9404_02295</name>
</gene>
<dbReference type="SUPFAM" id="SSF51569">
    <property type="entry name" value="Aldolase"/>
    <property type="match status" value="1"/>
</dbReference>
<dbReference type="Proteomes" id="UP001056483">
    <property type="component" value="Chromosome"/>
</dbReference>
<keyword evidence="2" id="KW-1185">Reference proteome</keyword>